<dbReference type="PANTHER" id="PTHR35204">
    <property type="entry name" value="YALI0A21131P"/>
    <property type="match status" value="1"/>
</dbReference>
<feature type="chain" id="PRO_5040213067" evidence="2">
    <location>
        <begin position="22"/>
        <end position="511"/>
    </location>
</feature>
<keyword evidence="4" id="KW-1185">Reference proteome</keyword>
<evidence type="ECO:0000313" key="4">
    <source>
        <dbReference type="Proteomes" id="UP000799441"/>
    </source>
</evidence>
<feature type="region of interest" description="Disordered" evidence="1">
    <location>
        <begin position="180"/>
        <end position="204"/>
    </location>
</feature>
<gene>
    <name evidence="3" type="ORF">K431DRAFT_289211</name>
</gene>
<name>A0A9P4PXD9_9PEZI</name>
<organism evidence="3 4">
    <name type="scientific">Polychaeton citri CBS 116435</name>
    <dbReference type="NCBI Taxonomy" id="1314669"/>
    <lineage>
        <taxon>Eukaryota</taxon>
        <taxon>Fungi</taxon>
        <taxon>Dikarya</taxon>
        <taxon>Ascomycota</taxon>
        <taxon>Pezizomycotina</taxon>
        <taxon>Dothideomycetes</taxon>
        <taxon>Dothideomycetidae</taxon>
        <taxon>Capnodiales</taxon>
        <taxon>Capnodiaceae</taxon>
        <taxon>Polychaeton</taxon>
    </lineage>
</organism>
<dbReference type="AlphaFoldDB" id="A0A9P4PXD9"/>
<dbReference type="EMBL" id="MU003865">
    <property type="protein sequence ID" value="KAF2716687.1"/>
    <property type="molecule type" value="Genomic_DNA"/>
</dbReference>
<protein>
    <submittedName>
        <fullName evidence="3">Uncharacterized protein</fullName>
    </submittedName>
</protein>
<sequence>MRSLTTVWLLTLPELTRPALAFSNRQQEVIQQNGDFTYSTFNAVHHAMRQFGSSLEHNGMTMFFATVPSGTEFYHGTSSSPPITGLEWLAFEPEHALVFAHGIRSRPPHHESGPSKPPQMPLIDVNHGREAQHPMDRRDGTGYLHTYRTKRELRLLYIDGQSAAKSTRGTLDVQDIVLRNNTSSTSDNDPEKHPSGRPLGGPMNEQARAIDLCNLATNEWQGRVDGILRMEAGFEIILCSFADHLDFIGANSIPQIKNPEGKDPAEAFNYFHAVAARYDGIGGDRVALDFERMVSLFTYPDAIEIDEIARPRVVLRGNKAAAALAKVRADLTTVLTETGNTRGSFNWQSVTDMVVLRYADRIEYLASGELHTVAAIKAEIDRAMRPFTDDAHHSVELEARRCTHQLLPSSYEASTPAAEAITSVMQDICSTFAQARLSTSYKEALSSFRRLKDRLAWTTWKRCRGCGMHEFCRVPIWPVGIEEDFERPICANGSDMGRGEYWDGKEKPPRP</sequence>
<dbReference type="InterPro" id="IPR038921">
    <property type="entry name" value="YOR389W-like"/>
</dbReference>
<evidence type="ECO:0000256" key="2">
    <source>
        <dbReference type="SAM" id="SignalP"/>
    </source>
</evidence>
<keyword evidence="2" id="KW-0732">Signal</keyword>
<proteinExistence type="predicted"/>
<reference evidence="3" key="1">
    <citation type="journal article" date="2020" name="Stud. Mycol.">
        <title>101 Dothideomycetes genomes: a test case for predicting lifestyles and emergence of pathogens.</title>
        <authorList>
            <person name="Haridas S."/>
            <person name="Albert R."/>
            <person name="Binder M."/>
            <person name="Bloem J."/>
            <person name="Labutti K."/>
            <person name="Salamov A."/>
            <person name="Andreopoulos B."/>
            <person name="Baker S."/>
            <person name="Barry K."/>
            <person name="Bills G."/>
            <person name="Bluhm B."/>
            <person name="Cannon C."/>
            <person name="Castanera R."/>
            <person name="Culley D."/>
            <person name="Daum C."/>
            <person name="Ezra D."/>
            <person name="Gonzalez J."/>
            <person name="Henrissat B."/>
            <person name="Kuo A."/>
            <person name="Liang C."/>
            <person name="Lipzen A."/>
            <person name="Lutzoni F."/>
            <person name="Magnuson J."/>
            <person name="Mondo S."/>
            <person name="Nolan M."/>
            <person name="Ohm R."/>
            <person name="Pangilinan J."/>
            <person name="Park H.-J."/>
            <person name="Ramirez L."/>
            <person name="Alfaro M."/>
            <person name="Sun H."/>
            <person name="Tritt A."/>
            <person name="Yoshinaga Y."/>
            <person name="Zwiers L.-H."/>
            <person name="Turgeon B."/>
            <person name="Goodwin S."/>
            <person name="Spatafora J."/>
            <person name="Crous P."/>
            <person name="Grigoriev I."/>
        </authorList>
    </citation>
    <scope>NUCLEOTIDE SEQUENCE</scope>
    <source>
        <strain evidence="3">CBS 116435</strain>
    </source>
</reference>
<accession>A0A9P4PXD9</accession>
<feature type="signal peptide" evidence="2">
    <location>
        <begin position="1"/>
        <end position="21"/>
    </location>
</feature>
<dbReference type="PANTHER" id="PTHR35204:SF1">
    <property type="entry name" value="ENTEROTOXIN"/>
    <property type="match status" value="1"/>
</dbReference>
<dbReference type="OrthoDB" id="10261782at2759"/>
<evidence type="ECO:0000313" key="3">
    <source>
        <dbReference type="EMBL" id="KAF2716687.1"/>
    </source>
</evidence>
<dbReference type="Proteomes" id="UP000799441">
    <property type="component" value="Unassembled WGS sequence"/>
</dbReference>
<evidence type="ECO:0000256" key="1">
    <source>
        <dbReference type="SAM" id="MobiDB-lite"/>
    </source>
</evidence>
<comment type="caution">
    <text evidence="3">The sequence shown here is derived from an EMBL/GenBank/DDBJ whole genome shotgun (WGS) entry which is preliminary data.</text>
</comment>